<accession>A0A841IZY1</accession>
<name>A0A841IZY1_9ACTN</name>
<dbReference type="InterPro" id="IPR021487">
    <property type="entry name" value="DUF3140"/>
</dbReference>
<protein>
    <recommendedName>
        <fullName evidence="4">DUF3140 domain-containing protein</fullName>
    </recommendedName>
</protein>
<organism evidence="2 3">
    <name type="scientific">Nocardiopsis algeriensis</name>
    <dbReference type="NCBI Taxonomy" id="1478215"/>
    <lineage>
        <taxon>Bacteria</taxon>
        <taxon>Bacillati</taxon>
        <taxon>Actinomycetota</taxon>
        <taxon>Actinomycetes</taxon>
        <taxon>Streptosporangiales</taxon>
        <taxon>Nocardiopsidaceae</taxon>
        <taxon>Nocardiopsis</taxon>
    </lineage>
</organism>
<dbReference type="AlphaFoldDB" id="A0A841IZY1"/>
<dbReference type="Pfam" id="PF11338">
    <property type="entry name" value="DUF3140"/>
    <property type="match status" value="1"/>
</dbReference>
<dbReference type="PANTHER" id="PTHR40630:SF1">
    <property type="entry name" value="DNA-BINDING PROTEIN"/>
    <property type="match status" value="1"/>
</dbReference>
<dbReference type="EMBL" id="JACHJO010000012">
    <property type="protein sequence ID" value="MBB6121818.1"/>
    <property type="molecule type" value="Genomic_DNA"/>
</dbReference>
<dbReference type="PANTHER" id="PTHR40630">
    <property type="entry name" value="POSSIBLE DNA-BINDING PROTEIN"/>
    <property type="match status" value="1"/>
</dbReference>
<comment type="caution">
    <text evidence="2">The sequence shown here is derived from an EMBL/GenBank/DDBJ whole genome shotgun (WGS) entry which is preliminary data.</text>
</comment>
<dbReference type="Proteomes" id="UP000536604">
    <property type="component" value="Unassembled WGS sequence"/>
</dbReference>
<reference evidence="2 3" key="1">
    <citation type="submission" date="2020-08" db="EMBL/GenBank/DDBJ databases">
        <title>Genomic Encyclopedia of Type Strains, Phase III (KMG-III): the genomes of soil and plant-associated and newly described type strains.</title>
        <authorList>
            <person name="Whitman W."/>
        </authorList>
    </citation>
    <scope>NUCLEOTIDE SEQUENCE [LARGE SCALE GENOMIC DNA]</scope>
    <source>
        <strain evidence="2 3">CECT 8712</strain>
    </source>
</reference>
<gene>
    <name evidence="2" type="ORF">FHS13_003797</name>
</gene>
<proteinExistence type="predicted"/>
<feature type="region of interest" description="Disordered" evidence="1">
    <location>
        <begin position="91"/>
        <end position="120"/>
    </location>
</feature>
<sequence>MAEYNERLDEVWDSFHTVVNMNSEELREWLLTEASGETAFDASSPDLGVPRRGEEIVEVLGKRRTDVTDDDVDLMEDVTEFVRSRLVQPRREDPEWRRELMSVGHDPLRPDSVRPDEEDL</sequence>
<evidence type="ECO:0000256" key="1">
    <source>
        <dbReference type="SAM" id="MobiDB-lite"/>
    </source>
</evidence>
<evidence type="ECO:0000313" key="3">
    <source>
        <dbReference type="Proteomes" id="UP000536604"/>
    </source>
</evidence>
<dbReference type="RefSeq" id="WP_184293267.1">
    <property type="nucleotide sequence ID" value="NZ_JACHJO010000012.1"/>
</dbReference>
<evidence type="ECO:0008006" key="4">
    <source>
        <dbReference type="Google" id="ProtNLM"/>
    </source>
</evidence>
<evidence type="ECO:0000313" key="2">
    <source>
        <dbReference type="EMBL" id="MBB6121818.1"/>
    </source>
</evidence>
<keyword evidence="3" id="KW-1185">Reference proteome</keyword>